<gene>
    <name evidence="2" type="ORF">BYL167_LOCUS71042</name>
    <name evidence="3" type="ORF">GIL414_LOCUS80718</name>
</gene>
<dbReference type="Proteomes" id="UP000681720">
    <property type="component" value="Unassembled WGS sequence"/>
</dbReference>
<evidence type="ECO:0000313" key="3">
    <source>
        <dbReference type="EMBL" id="CAF5213700.1"/>
    </source>
</evidence>
<reference evidence="3" key="1">
    <citation type="submission" date="2021-02" db="EMBL/GenBank/DDBJ databases">
        <authorList>
            <person name="Nowell W R."/>
        </authorList>
    </citation>
    <scope>NUCLEOTIDE SEQUENCE</scope>
</reference>
<dbReference type="AlphaFoldDB" id="A0A8S3JAR6"/>
<evidence type="ECO:0000313" key="2">
    <source>
        <dbReference type="EMBL" id="CAF5145368.1"/>
    </source>
</evidence>
<feature type="non-terminal residue" evidence="3">
    <location>
        <position position="1"/>
    </location>
</feature>
<dbReference type="Proteomes" id="UP000681967">
    <property type="component" value="Unassembled WGS sequence"/>
</dbReference>
<sequence>DSDAHLPSEHNSSVPKSSPIEVTKRRHTSCDSVSPSHGTPDKVYYSKLRAAFTTPGTTAHPAHAGSYNRTNDND</sequence>
<feature type="compositionally biased region" description="Low complexity" evidence="1">
    <location>
        <begin position="53"/>
        <end position="65"/>
    </location>
</feature>
<evidence type="ECO:0000256" key="1">
    <source>
        <dbReference type="SAM" id="MobiDB-lite"/>
    </source>
</evidence>
<proteinExistence type="predicted"/>
<comment type="caution">
    <text evidence="3">The sequence shown here is derived from an EMBL/GenBank/DDBJ whole genome shotgun (WGS) entry which is preliminary data.</text>
</comment>
<feature type="region of interest" description="Disordered" evidence="1">
    <location>
        <begin position="53"/>
        <end position="74"/>
    </location>
</feature>
<evidence type="ECO:0000313" key="4">
    <source>
        <dbReference type="Proteomes" id="UP000681720"/>
    </source>
</evidence>
<dbReference type="EMBL" id="CAJOBH010254334">
    <property type="protein sequence ID" value="CAF5145368.1"/>
    <property type="molecule type" value="Genomic_DNA"/>
</dbReference>
<feature type="non-terminal residue" evidence="3">
    <location>
        <position position="74"/>
    </location>
</feature>
<organism evidence="3 4">
    <name type="scientific">Rotaria magnacalcarata</name>
    <dbReference type="NCBI Taxonomy" id="392030"/>
    <lineage>
        <taxon>Eukaryota</taxon>
        <taxon>Metazoa</taxon>
        <taxon>Spiralia</taxon>
        <taxon>Gnathifera</taxon>
        <taxon>Rotifera</taxon>
        <taxon>Eurotatoria</taxon>
        <taxon>Bdelloidea</taxon>
        <taxon>Philodinida</taxon>
        <taxon>Philodinidae</taxon>
        <taxon>Rotaria</taxon>
    </lineage>
</organism>
<protein>
    <submittedName>
        <fullName evidence="3">Uncharacterized protein</fullName>
    </submittedName>
</protein>
<dbReference type="EMBL" id="CAJOBJ010355552">
    <property type="protein sequence ID" value="CAF5213700.1"/>
    <property type="molecule type" value="Genomic_DNA"/>
</dbReference>
<feature type="region of interest" description="Disordered" evidence="1">
    <location>
        <begin position="1"/>
        <end position="41"/>
    </location>
</feature>
<name>A0A8S3JAR6_9BILA</name>
<accession>A0A8S3JAR6</accession>